<feature type="compositionally biased region" description="Acidic residues" evidence="1">
    <location>
        <begin position="14"/>
        <end position="23"/>
    </location>
</feature>
<evidence type="ECO:0000256" key="1">
    <source>
        <dbReference type="SAM" id="MobiDB-lite"/>
    </source>
</evidence>
<accession>A0ABD5SB18</accession>
<protein>
    <recommendedName>
        <fullName evidence="4">Holin</fullName>
    </recommendedName>
</protein>
<evidence type="ECO:0008006" key="4">
    <source>
        <dbReference type="Google" id="ProtNLM"/>
    </source>
</evidence>
<name>A0ABD5SB18_9EURY</name>
<organism evidence="2 3">
    <name type="scientific">Halorubrum tibetense</name>
    <dbReference type="NCBI Taxonomy" id="175631"/>
    <lineage>
        <taxon>Archaea</taxon>
        <taxon>Methanobacteriati</taxon>
        <taxon>Methanobacteriota</taxon>
        <taxon>Stenosarchaea group</taxon>
        <taxon>Halobacteria</taxon>
        <taxon>Halobacteriales</taxon>
        <taxon>Haloferacaceae</taxon>
        <taxon>Halorubrum</taxon>
    </lineage>
</organism>
<comment type="caution">
    <text evidence="2">The sequence shown here is derived from an EMBL/GenBank/DDBJ whole genome shotgun (WGS) entry which is preliminary data.</text>
</comment>
<dbReference type="Proteomes" id="UP001596442">
    <property type="component" value="Unassembled WGS sequence"/>
</dbReference>
<sequence length="88" mass="8866">MSTPRPSFTADPDAVPDIDEPEPDTDRGLPAVVGVPALAFVPTVVSLVAGGVLVGEPVTWDAAPGVVRNGMTAAGIAGGFQWLVGRGE</sequence>
<evidence type="ECO:0000313" key="2">
    <source>
        <dbReference type="EMBL" id="MFC6753810.1"/>
    </source>
</evidence>
<dbReference type="AlphaFoldDB" id="A0ABD5SB18"/>
<keyword evidence="3" id="KW-1185">Reference proteome</keyword>
<reference evidence="2 3" key="1">
    <citation type="journal article" date="2019" name="Int. J. Syst. Evol. Microbiol.">
        <title>The Global Catalogue of Microorganisms (GCM) 10K type strain sequencing project: providing services to taxonomists for standard genome sequencing and annotation.</title>
        <authorList>
            <consortium name="The Broad Institute Genomics Platform"/>
            <consortium name="The Broad Institute Genome Sequencing Center for Infectious Disease"/>
            <person name="Wu L."/>
            <person name="Ma J."/>
        </authorList>
    </citation>
    <scope>NUCLEOTIDE SEQUENCE [LARGE SCALE GENOMIC DNA]</scope>
    <source>
        <strain evidence="2 3">CGMCC 1.3239</strain>
    </source>
</reference>
<evidence type="ECO:0000313" key="3">
    <source>
        <dbReference type="Proteomes" id="UP001596442"/>
    </source>
</evidence>
<proteinExistence type="predicted"/>
<feature type="region of interest" description="Disordered" evidence="1">
    <location>
        <begin position="1"/>
        <end position="29"/>
    </location>
</feature>
<dbReference type="EMBL" id="JBHSWW010000145">
    <property type="protein sequence ID" value="MFC6753810.1"/>
    <property type="molecule type" value="Genomic_DNA"/>
</dbReference>
<dbReference type="RefSeq" id="WP_379781749.1">
    <property type="nucleotide sequence ID" value="NZ_JBHSWW010000145.1"/>
</dbReference>
<gene>
    <name evidence="2" type="ORF">ACFQEU_10100</name>
</gene>